<dbReference type="GO" id="GO:0005886">
    <property type="term" value="C:plasma membrane"/>
    <property type="evidence" value="ECO:0007669"/>
    <property type="project" value="UniProtKB-SubCell"/>
</dbReference>
<comment type="similarity">
    <text evidence="11">Belongs to the ligand-gated ion channel (TC 1.A.9) family.</text>
</comment>
<proteinExistence type="inferred from homology"/>
<evidence type="ECO:0000256" key="2">
    <source>
        <dbReference type="ARBA" id="ARBA00004236"/>
    </source>
</evidence>
<keyword evidence="14" id="KW-0675">Receptor</keyword>
<dbReference type="PROSITE" id="PS00236">
    <property type="entry name" value="NEUROTR_ION_CHANNEL"/>
    <property type="match status" value="1"/>
</dbReference>
<evidence type="ECO:0000256" key="1">
    <source>
        <dbReference type="ARBA" id="ARBA00004141"/>
    </source>
</evidence>
<dbReference type="AlphaFoldDB" id="A0A0K2TYM7"/>
<feature type="domain" description="Neurotransmitter-gated ion-channel ligand-binding" evidence="12">
    <location>
        <begin position="38"/>
        <end position="238"/>
    </location>
</feature>
<accession>A0A0K2TYM7</accession>
<evidence type="ECO:0000256" key="7">
    <source>
        <dbReference type="ARBA" id="ARBA00022989"/>
    </source>
</evidence>
<keyword evidence="3 11" id="KW-0813">Transport</keyword>
<evidence type="ECO:0000259" key="13">
    <source>
        <dbReference type="Pfam" id="PF02932"/>
    </source>
</evidence>
<feature type="transmembrane region" description="Helical" evidence="11">
    <location>
        <begin position="239"/>
        <end position="260"/>
    </location>
</feature>
<evidence type="ECO:0000256" key="11">
    <source>
        <dbReference type="RuleBase" id="RU000687"/>
    </source>
</evidence>
<dbReference type="SUPFAM" id="SSF90112">
    <property type="entry name" value="Neurotransmitter-gated ion-channel transmembrane pore"/>
    <property type="match status" value="1"/>
</dbReference>
<dbReference type="PRINTS" id="PR00253">
    <property type="entry name" value="GABAARECEPTR"/>
</dbReference>
<evidence type="ECO:0000256" key="5">
    <source>
        <dbReference type="ARBA" id="ARBA00022692"/>
    </source>
</evidence>
<sequence>MLLTLFIFTHFTSQLPIGCTQQLSGPLKDLAAKIVFSKDYSIHEAPRVYADKPLLVNFSINLRNVLSVDEKQQIITLETSLRLYWEDPRIAVLPSALSESRNYVTFNPKVAEYFWIPDIFIDKSKAVRVPTYFVKPASLRVYNDSTVRYSSRLNFDVACEMDFHRFPVDEQLCEIKFESFGFTTEQLMFSWKKGSSNINQNISLAQFDMNVKLEDTYETDYYELAYPGLIMKIHLRREIGYHIVQTYIPSMIFVFVAWLSLFISPESIPGRVGMGMTTLLTLTAMFGAVRNNVPKVSYVSYLDIWMVACIFFVFSCILEFTIVSYSIKCGRKSFGDKVEVRCRIAVPIAFILFNIIYWTMLYVHSI</sequence>
<keyword evidence="6" id="KW-0732">Signal</keyword>
<dbReference type="EMBL" id="HACA01013768">
    <property type="protein sequence ID" value="CDW31129.1"/>
    <property type="molecule type" value="Transcribed_RNA"/>
</dbReference>
<feature type="transmembrane region" description="Helical" evidence="11">
    <location>
        <begin position="344"/>
        <end position="363"/>
    </location>
</feature>
<dbReference type="InterPro" id="IPR006029">
    <property type="entry name" value="Neurotrans-gated_channel_TM"/>
</dbReference>
<dbReference type="CDD" id="cd19049">
    <property type="entry name" value="LGIC_TM_anion"/>
    <property type="match status" value="1"/>
</dbReference>
<dbReference type="InterPro" id="IPR036734">
    <property type="entry name" value="Neur_chan_lig-bd_sf"/>
</dbReference>
<name>A0A0K2TYM7_LEPSM</name>
<evidence type="ECO:0000256" key="10">
    <source>
        <dbReference type="ARBA" id="ARBA00023303"/>
    </source>
</evidence>
<evidence type="ECO:0000256" key="6">
    <source>
        <dbReference type="ARBA" id="ARBA00022729"/>
    </source>
</evidence>
<organism evidence="14">
    <name type="scientific">Lepeophtheirus salmonis</name>
    <name type="common">Salmon louse</name>
    <name type="synonym">Caligus salmonis</name>
    <dbReference type="NCBI Taxonomy" id="72036"/>
    <lineage>
        <taxon>Eukaryota</taxon>
        <taxon>Metazoa</taxon>
        <taxon>Ecdysozoa</taxon>
        <taxon>Arthropoda</taxon>
        <taxon>Crustacea</taxon>
        <taxon>Multicrustacea</taxon>
        <taxon>Hexanauplia</taxon>
        <taxon>Copepoda</taxon>
        <taxon>Siphonostomatoida</taxon>
        <taxon>Caligidae</taxon>
        <taxon>Lepeophtheirus</taxon>
    </lineage>
</organism>
<evidence type="ECO:0000313" key="14">
    <source>
        <dbReference type="EMBL" id="CDW31129.1"/>
    </source>
</evidence>
<protein>
    <submittedName>
        <fullName evidence="14">Glycine receptor subunit alpha3like [Saccoglossus kowalevskii]</fullName>
    </submittedName>
</protein>
<keyword evidence="5 11" id="KW-0812">Transmembrane</keyword>
<feature type="transmembrane region" description="Helical" evidence="11">
    <location>
        <begin position="272"/>
        <end position="289"/>
    </location>
</feature>
<dbReference type="InterPro" id="IPR006201">
    <property type="entry name" value="Neur_channel"/>
</dbReference>
<keyword evidence="8 11" id="KW-0406">Ion transport</keyword>
<dbReference type="GeneID" id="121119417"/>
<feature type="domain" description="Neurotransmitter-gated ion-channel transmembrane" evidence="13">
    <location>
        <begin position="246"/>
        <end position="327"/>
    </location>
</feature>
<dbReference type="InterPro" id="IPR006202">
    <property type="entry name" value="Neur_chan_lig-bd"/>
</dbReference>
<reference evidence="14" key="1">
    <citation type="submission" date="2014-05" db="EMBL/GenBank/DDBJ databases">
        <authorList>
            <person name="Chronopoulou M."/>
        </authorList>
    </citation>
    <scope>NUCLEOTIDE SEQUENCE</scope>
    <source>
        <tissue evidence="14">Whole organism</tissue>
    </source>
</reference>
<dbReference type="Pfam" id="PF02931">
    <property type="entry name" value="Neur_chan_LBD"/>
    <property type="match status" value="1"/>
</dbReference>
<dbReference type="OrthoDB" id="6366994at2759"/>
<evidence type="ECO:0000256" key="3">
    <source>
        <dbReference type="ARBA" id="ARBA00022448"/>
    </source>
</evidence>
<dbReference type="SUPFAM" id="SSF63712">
    <property type="entry name" value="Nicotinic receptor ligand binding domain-like"/>
    <property type="match status" value="1"/>
</dbReference>
<comment type="subcellular location">
    <subcellularLocation>
        <location evidence="2">Cell membrane</location>
    </subcellularLocation>
    <subcellularLocation>
        <location evidence="1">Membrane</location>
        <topology evidence="1">Multi-pass membrane protein</topology>
    </subcellularLocation>
</comment>
<dbReference type="GO" id="GO:0005254">
    <property type="term" value="F:chloride channel activity"/>
    <property type="evidence" value="ECO:0007669"/>
    <property type="project" value="UniProtKB-ARBA"/>
</dbReference>
<evidence type="ECO:0000256" key="9">
    <source>
        <dbReference type="ARBA" id="ARBA00023136"/>
    </source>
</evidence>
<evidence type="ECO:0000259" key="12">
    <source>
        <dbReference type="Pfam" id="PF02931"/>
    </source>
</evidence>
<dbReference type="GO" id="GO:0099095">
    <property type="term" value="F:ligand-gated monoatomic anion channel activity"/>
    <property type="evidence" value="ECO:0007669"/>
    <property type="project" value="UniProtKB-ARBA"/>
</dbReference>
<dbReference type="InterPro" id="IPR006028">
    <property type="entry name" value="GABAA/Glycine_rcpt"/>
</dbReference>
<dbReference type="RefSeq" id="XP_040570014.1">
    <property type="nucleotide sequence ID" value="XM_040714080.2"/>
</dbReference>
<dbReference type="GO" id="GO:0005230">
    <property type="term" value="F:extracellular ligand-gated monoatomic ion channel activity"/>
    <property type="evidence" value="ECO:0007669"/>
    <property type="project" value="InterPro"/>
</dbReference>
<feature type="transmembrane region" description="Helical" evidence="11">
    <location>
        <begin position="304"/>
        <end position="323"/>
    </location>
</feature>
<dbReference type="InterPro" id="IPR018000">
    <property type="entry name" value="Neurotransmitter_ion_chnl_CS"/>
</dbReference>
<keyword evidence="10 11" id="KW-0407">Ion channel</keyword>
<dbReference type="KEGG" id="lsm:121119417"/>
<dbReference type="GO" id="GO:0004888">
    <property type="term" value="F:transmembrane signaling receptor activity"/>
    <property type="evidence" value="ECO:0007669"/>
    <property type="project" value="InterPro"/>
</dbReference>
<keyword evidence="9 11" id="KW-0472">Membrane</keyword>
<dbReference type="CDD" id="cd18987">
    <property type="entry name" value="LGIC_ECD_anion"/>
    <property type="match status" value="1"/>
</dbReference>
<evidence type="ECO:0000256" key="8">
    <source>
        <dbReference type="ARBA" id="ARBA00023065"/>
    </source>
</evidence>
<dbReference type="Pfam" id="PF02932">
    <property type="entry name" value="Neur_chan_memb"/>
    <property type="match status" value="1"/>
</dbReference>
<keyword evidence="4" id="KW-1003">Cell membrane</keyword>
<dbReference type="PANTHER" id="PTHR18945">
    <property type="entry name" value="NEUROTRANSMITTER GATED ION CHANNEL"/>
    <property type="match status" value="1"/>
</dbReference>
<evidence type="ECO:0000256" key="4">
    <source>
        <dbReference type="ARBA" id="ARBA00022475"/>
    </source>
</evidence>
<dbReference type="Gene3D" id="2.70.170.10">
    <property type="entry name" value="Neurotransmitter-gated ion-channel ligand-binding domain"/>
    <property type="match status" value="1"/>
</dbReference>
<keyword evidence="7 11" id="KW-1133">Transmembrane helix</keyword>
<dbReference type="InterPro" id="IPR036719">
    <property type="entry name" value="Neuro-gated_channel_TM_sf"/>
</dbReference>
<dbReference type="PRINTS" id="PR00252">
    <property type="entry name" value="NRIONCHANNEL"/>
</dbReference>
<dbReference type="Gene3D" id="1.20.58.390">
    <property type="entry name" value="Neurotransmitter-gated ion-channel transmembrane domain"/>
    <property type="match status" value="1"/>
</dbReference>
<dbReference type="InterPro" id="IPR038050">
    <property type="entry name" value="Neuro_actylchol_rec"/>
</dbReference>